<comment type="caution">
    <text evidence="2">The sequence shown here is derived from an EMBL/GenBank/DDBJ whole genome shotgun (WGS) entry which is preliminary data.</text>
</comment>
<evidence type="ECO:0000313" key="3">
    <source>
        <dbReference type="Proteomes" id="UP001428341"/>
    </source>
</evidence>
<evidence type="ECO:0000256" key="1">
    <source>
        <dbReference type="SAM" id="MobiDB-lite"/>
    </source>
</evidence>
<keyword evidence="3" id="KW-1185">Reference proteome</keyword>
<evidence type="ECO:0000313" key="2">
    <source>
        <dbReference type="EMBL" id="KAK9174663.1"/>
    </source>
</evidence>
<feature type="region of interest" description="Disordered" evidence="1">
    <location>
        <begin position="41"/>
        <end position="82"/>
    </location>
</feature>
<proteinExistence type="predicted"/>
<reference evidence="2 3" key="1">
    <citation type="submission" date="2024-05" db="EMBL/GenBank/DDBJ databases">
        <title>Haplotype-resolved chromosome-level genome assembly of Huyou (Citrus changshanensis).</title>
        <authorList>
            <person name="Miao C."/>
            <person name="Chen W."/>
            <person name="Wu Y."/>
            <person name="Wang L."/>
            <person name="Zhao S."/>
            <person name="Grierson D."/>
            <person name="Xu C."/>
            <person name="Chen K."/>
        </authorList>
    </citation>
    <scope>NUCLEOTIDE SEQUENCE [LARGE SCALE GENOMIC DNA]</scope>
    <source>
        <strain evidence="2">01-14</strain>
        <tissue evidence="2">Leaf</tissue>
    </source>
</reference>
<accession>A0AAP0LJG2</accession>
<name>A0AAP0LJG2_9ROSI</name>
<feature type="compositionally biased region" description="Acidic residues" evidence="1">
    <location>
        <begin position="44"/>
        <end position="53"/>
    </location>
</feature>
<organism evidence="2 3">
    <name type="scientific">Citrus x changshan-huyou</name>
    <dbReference type="NCBI Taxonomy" id="2935761"/>
    <lineage>
        <taxon>Eukaryota</taxon>
        <taxon>Viridiplantae</taxon>
        <taxon>Streptophyta</taxon>
        <taxon>Embryophyta</taxon>
        <taxon>Tracheophyta</taxon>
        <taxon>Spermatophyta</taxon>
        <taxon>Magnoliopsida</taxon>
        <taxon>eudicotyledons</taxon>
        <taxon>Gunneridae</taxon>
        <taxon>Pentapetalae</taxon>
        <taxon>rosids</taxon>
        <taxon>malvids</taxon>
        <taxon>Sapindales</taxon>
        <taxon>Rutaceae</taxon>
        <taxon>Aurantioideae</taxon>
        <taxon>Citrus</taxon>
    </lineage>
</organism>
<protein>
    <submittedName>
        <fullName evidence="2">Uncharacterized protein</fullName>
    </submittedName>
</protein>
<sequence length="82" mass="9214">MLLFITCSHVYMEIGVVVAGDEIDVATIIPEKWLRVKGHNILSDDSDDSEDSPSYEFVPRSSSYIDISKSEDSFPTNQEKES</sequence>
<dbReference type="Proteomes" id="UP001428341">
    <property type="component" value="Unassembled WGS sequence"/>
</dbReference>
<gene>
    <name evidence="2" type="ORF">WN944_029700</name>
</gene>
<feature type="compositionally biased region" description="Basic and acidic residues" evidence="1">
    <location>
        <begin position="68"/>
        <end position="82"/>
    </location>
</feature>
<dbReference type="AlphaFoldDB" id="A0AAP0LJG2"/>
<dbReference type="EMBL" id="JBCGBO010000026">
    <property type="protein sequence ID" value="KAK9174663.1"/>
    <property type="molecule type" value="Genomic_DNA"/>
</dbReference>